<reference evidence="12" key="1">
    <citation type="submission" date="2016-10" db="EMBL/GenBank/DDBJ databases">
        <authorList>
            <person name="de Groot N.N."/>
        </authorList>
    </citation>
    <scope>NUCLEOTIDE SEQUENCE [LARGE SCALE GENOMIC DNA]</scope>
    <source>
        <strain evidence="12">JCM 14963</strain>
    </source>
</reference>
<evidence type="ECO:0000259" key="10">
    <source>
        <dbReference type="PROSITE" id="PS51330"/>
    </source>
</evidence>
<dbReference type="CDD" id="cd00209">
    <property type="entry name" value="DHFR"/>
    <property type="match status" value="1"/>
</dbReference>
<dbReference type="AlphaFoldDB" id="A0A1H1RQX9"/>
<dbReference type="PRINTS" id="PR00070">
    <property type="entry name" value="DHFR"/>
</dbReference>
<keyword evidence="5 8" id="KW-0521">NADP</keyword>
<evidence type="ECO:0000313" key="11">
    <source>
        <dbReference type="EMBL" id="GAA6131175.1"/>
    </source>
</evidence>
<evidence type="ECO:0000256" key="4">
    <source>
        <dbReference type="ARBA" id="ARBA00022563"/>
    </source>
</evidence>
<keyword evidence="4 8" id="KW-0554">One-carbon metabolism</keyword>
<dbReference type="STRING" id="472181.SAMN05216271_1796"/>
<comment type="similarity">
    <text evidence="2 8 9">Belongs to the dihydrofolate reductase family.</text>
</comment>
<dbReference type="GO" id="GO:0046654">
    <property type="term" value="P:tetrahydrofolate biosynthetic process"/>
    <property type="evidence" value="ECO:0007669"/>
    <property type="project" value="UniProtKB-UniPathway"/>
</dbReference>
<comment type="pathway">
    <text evidence="1 8">Cofactor biosynthesis; tetrahydrofolate biosynthesis; 5,6,7,8-tetrahydrofolate from 7,8-dihydrofolate: step 1/1.</text>
</comment>
<evidence type="ECO:0000256" key="6">
    <source>
        <dbReference type="ARBA" id="ARBA00023002"/>
    </source>
</evidence>
<dbReference type="PROSITE" id="PS51330">
    <property type="entry name" value="DHFR_2"/>
    <property type="match status" value="1"/>
</dbReference>
<dbReference type="PANTHER" id="PTHR48069:SF3">
    <property type="entry name" value="DIHYDROFOLATE REDUCTASE"/>
    <property type="match status" value="1"/>
</dbReference>
<organism evidence="12 13">
    <name type="scientific">Halopseudomonas sabulinigri</name>
    <dbReference type="NCBI Taxonomy" id="472181"/>
    <lineage>
        <taxon>Bacteria</taxon>
        <taxon>Pseudomonadati</taxon>
        <taxon>Pseudomonadota</taxon>
        <taxon>Gammaproteobacteria</taxon>
        <taxon>Pseudomonadales</taxon>
        <taxon>Pseudomonadaceae</taxon>
        <taxon>Halopseudomonas</taxon>
    </lineage>
</organism>
<dbReference type="Pfam" id="PF00186">
    <property type="entry name" value="DHFR_1"/>
    <property type="match status" value="1"/>
</dbReference>
<accession>A0A1H1RQX9</accession>
<dbReference type="GO" id="GO:0070401">
    <property type="term" value="F:NADP+ binding"/>
    <property type="evidence" value="ECO:0007669"/>
    <property type="project" value="UniProtKB-ARBA"/>
</dbReference>
<evidence type="ECO:0000256" key="3">
    <source>
        <dbReference type="ARBA" id="ARBA00012856"/>
    </source>
</evidence>
<dbReference type="Gene3D" id="3.40.430.10">
    <property type="entry name" value="Dihydrofolate Reductase, subunit A"/>
    <property type="match status" value="1"/>
</dbReference>
<dbReference type="InterPro" id="IPR024072">
    <property type="entry name" value="DHFR-like_dom_sf"/>
</dbReference>
<dbReference type="PIRSF" id="PIRSF000194">
    <property type="entry name" value="DHFR"/>
    <property type="match status" value="1"/>
</dbReference>
<feature type="domain" description="DHFR" evidence="10">
    <location>
        <begin position="8"/>
        <end position="171"/>
    </location>
</feature>
<dbReference type="RefSeq" id="WP_092285842.1">
    <property type="nucleotide sequence ID" value="NZ_BAABWD010000001.1"/>
</dbReference>
<dbReference type="EC" id="1.5.1.3" evidence="3 8"/>
<dbReference type="FunFam" id="3.40.430.10:FF:000001">
    <property type="entry name" value="Dihydrofolate reductase"/>
    <property type="match status" value="1"/>
</dbReference>
<dbReference type="GO" id="GO:0004146">
    <property type="term" value="F:dihydrofolate reductase activity"/>
    <property type="evidence" value="ECO:0007669"/>
    <property type="project" value="UniProtKB-EC"/>
</dbReference>
<dbReference type="SUPFAM" id="SSF53597">
    <property type="entry name" value="Dihydrofolate reductase-like"/>
    <property type="match status" value="1"/>
</dbReference>
<dbReference type="OrthoDB" id="9804315at2"/>
<dbReference type="EMBL" id="BAABWD010000001">
    <property type="protein sequence ID" value="GAA6131175.1"/>
    <property type="molecule type" value="Genomic_DNA"/>
</dbReference>
<protein>
    <recommendedName>
        <fullName evidence="3 8">Dihydrofolate reductase</fullName>
        <ecNumber evidence="3 8">1.5.1.3</ecNumber>
    </recommendedName>
</protein>
<dbReference type="PANTHER" id="PTHR48069">
    <property type="entry name" value="DIHYDROFOLATE REDUCTASE"/>
    <property type="match status" value="1"/>
</dbReference>
<dbReference type="GO" id="GO:0046655">
    <property type="term" value="P:folic acid metabolic process"/>
    <property type="evidence" value="ECO:0007669"/>
    <property type="project" value="TreeGrafter"/>
</dbReference>
<comment type="function">
    <text evidence="7 8">Key enzyme in folate metabolism. Catalyzes an essential reaction for de novo glycine and purine synthesis, and for DNA precursor synthesis.</text>
</comment>
<evidence type="ECO:0000256" key="7">
    <source>
        <dbReference type="ARBA" id="ARBA00025067"/>
    </source>
</evidence>
<dbReference type="Proteomes" id="UP000243413">
    <property type="component" value="Chromosome I"/>
</dbReference>
<evidence type="ECO:0000313" key="14">
    <source>
        <dbReference type="Proteomes" id="UP001486808"/>
    </source>
</evidence>
<keyword evidence="6 8" id="KW-0560">Oxidoreductase</keyword>
<keyword evidence="14" id="KW-1185">Reference proteome</keyword>
<dbReference type="Proteomes" id="UP001486808">
    <property type="component" value="Unassembled WGS sequence"/>
</dbReference>
<evidence type="ECO:0000256" key="9">
    <source>
        <dbReference type="RuleBase" id="RU004474"/>
    </source>
</evidence>
<dbReference type="UniPathway" id="UPA00077">
    <property type="reaction ID" value="UER00158"/>
</dbReference>
<dbReference type="GO" id="GO:0006730">
    <property type="term" value="P:one-carbon metabolic process"/>
    <property type="evidence" value="ECO:0007669"/>
    <property type="project" value="UniProtKB-KW"/>
</dbReference>
<dbReference type="PROSITE" id="PS00075">
    <property type="entry name" value="DHFR_1"/>
    <property type="match status" value="1"/>
</dbReference>
<evidence type="ECO:0000256" key="8">
    <source>
        <dbReference type="PIRNR" id="PIRNR000194"/>
    </source>
</evidence>
<evidence type="ECO:0000256" key="1">
    <source>
        <dbReference type="ARBA" id="ARBA00004903"/>
    </source>
</evidence>
<dbReference type="GO" id="GO:0046452">
    <property type="term" value="P:dihydrofolate metabolic process"/>
    <property type="evidence" value="ECO:0007669"/>
    <property type="project" value="TreeGrafter"/>
</dbReference>
<comment type="catalytic activity">
    <reaction evidence="8">
        <text>(6S)-5,6,7,8-tetrahydrofolate + NADP(+) = 7,8-dihydrofolate + NADPH + H(+)</text>
        <dbReference type="Rhea" id="RHEA:15009"/>
        <dbReference type="ChEBI" id="CHEBI:15378"/>
        <dbReference type="ChEBI" id="CHEBI:57451"/>
        <dbReference type="ChEBI" id="CHEBI:57453"/>
        <dbReference type="ChEBI" id="CHEBI:57783"/>
        <dbReference type="ChEBI" id="CHEBI:58349"/>
        <dbReference type="EC" id="1.5.1.3"/>
    </reaction>
</comment>
<evidence type="ECO:0000256" key="5">
    <source>
        <dbReference type="ARBA" id="ARBA00022857"/>
    </source>
</evidence>
<dbReference type="GO" id="GO:0005829">
    <property type="term" value="C:cytosol"/>
    <property type="evidence" value="ECO:0007669"/>
    <property type="project" value="TreeGrafter"/>
</dbReference>
<proteinExistence type="inferred from homology"/>
<dbReference type="InterPro" id="IPR001796">
    <property type="entry name" value="DHFR_dom"/>
</dbReference>
<dbReference type="InterPro" id="IPR012259">
    <property type="entry name" value="DHFR"/>
</dbReference>
<dbReference type="InterPro" id="IPR017925">
    <property type="entry name" value="DHFR_CS"/>
</dbReference>
<evidence type="ECO:0000313" key="12">
    <source>
        <dbReference type="EMBL" id="SDS38155.1"/>
    </source>
</evidence>
<evidence type="ECO:0000256" key="2">
    <source>
        <dbReference type="ARBA" id="ARBA00009539"/>
    </source>
</evidence>
<reference evidence="13" key="2">
    <citation type="submission" date="2016-10" db="EMBL/GenBank/DDBJ databases">
        <authorList>
            <person name="Varghese N."/>
            <person name="Submissions S."/>
        </authorList>
    </citation>
    <scope>NUCLEOTIDE SEQUENCE [LARGE SCALE GENOMIC DNA]</scope>
    <source>
        <strain evidence="13">JCM 14963</strain>
    </source>
</reference>
<evidence type="ECO:0000313" key="13">
    <source>
        <dbReference type="Proteomes" id="UP000243413"/>
    </source>
</evidence>
<gene>
    <name evidence="11" type="ORF">NBRC116187_15350</name>
    <name evidence="12" type="ORF">SAMN05216271_1796</name>
</gene>
<sequence>MSSDTSIKVAMIAAMGRNRVIGRDNKMPWHLPEDLKYFRATTWGKPIVMGRKTFDSLGRPLPGRSNIVVSRQSGLEIPGVQVVSSIEQGLERARHQAELDGVDEIMVIGGGNLYEQCLPLADRLYLTRVELEPAGDAWFPAFSEAHWVVSEERAVAAGEGYPAHTYQVLERAQAVV</sequence>
<dbReference type="EMBL" id="LT629763">
    <property type="protein sequence ID" value="SDS38155.1"/>
    <property type="molecule type" value="Genomic_DNA"/>
</dbReference>
<name>A0A1H1RQX9_9GAMM</name>
<reference evidence="11 14" key="3">
    <citation type="submission" date="2024-04" db="EMBL/GenBank/DDBJ databases">
        <title>Draft genome sequence of Halopseudomonas sabulinigri NBRC 116187.</title>
        <authorList>
            <person name="Miyakawa T."/>
            <person name="Kusuya Y."/>
            <person name="Miura T."/>
        </authorList>
    </citation>
    <scope>NUCLEOTIDE SEQUENCE [LARGE SCALE GENOMIC DNA]</scope>
    <source>
        <strain evidence="11 14">4NH20-0042</strain>
    </source>
</reference>